<proteinExistence type="predicted"/>
<evidence type="ECO:0000313" key="2">
    <source>
        <dbReference type="EMBL" id="MDR7166808.1"/>
    </source>
</evidence>
<dbReference type="RefSeq" id="WP_063007401.1">
    <property type="nucleotide sequence ID" value="NZ_JAVDWW010000001.1"/>
</dbReference>
<protein>
    <submittedName>
        <fullName evidence="2">Uncharacterized protein</fullName>
    </submittedName>
</protein>
<sequence length="127" mass="13071">MAKPLISAVTTGIGAGSVISFVLPLAIWPGEARLTAPLFCSAPYPDPMVVSDTFHDSEGTSVNYTLYCVSERGALTDEGFVLPFLVMFAAHIVLVTAVVLAVTLAGRSRPAAPAPPDAGAVEGAVEL</sequence>
<comment type="caution">
    <text evidence="2">The sequence shown here is derived from an EMBL/GenBank/DDBJ whole genome shotgun (WGS) entry which is preliminary data.</text>
</comment>
<name>A0ABU1X8D8_9NOCA</name>
<evidence type="ECO:0000256" key="1">
    <source>
        <dbReference type="SAM" id="Phobius"/>
    </source>
</evidence>
<feature type="transmembrane region" description="Helical" evidence="1">
    <location>
        <begin position="5"/>
        <end position="28"/>
    </location>
</feature>
<keyword evidence="1" id="KW-0472">Membrane</keyword>
<organism evidence="2 3">
    <name type="scientific">Nocardia kruczakiae</name>
    <dbReference type="NCBI Taxonomy" id="261477"/>
    <lineage>
        <taxon>Bacteria</taxon>
        <taxon>Bacillati</taxon>
        <taxon>Actinomycetota</taxon>
        <taxon>Actinomycetes</taxon>
        <taxon>Mycobacteriales</taxon>
        <taxon>Nocardiaceae</taxon>
        <taxon>Nocardia</taxon>
    </lineage>
</organism>
<reference evidence="2 3" key="1">
    <citation type="submission" date="2023-07" db="EMBL/GenBank/DDBJ databases">
        <title>Sorghum-associated microbial communities from plants grown in Nebraska, USA.</title>
        <authorList>
            <person name="Schachtman D."/>
        </authorList>
    </citation>
    <scope>NUCLEOTIDE SEQUENCE [LARGE SCALE GENOMIC DNA]</scope>
    <source>
        <strain evidence="2 3">4272</strain>
    </source>
</reference>
<keyword evidence="1" id="KW-1133">Transmembrane helix</keyword>
<keyword evidence="3" id="KW-1185">Reference proteome</keyword>
<evidence type="ECO:0000313" key="3">
    <source>
        <dbReference type="Proteomes" id="UP001251217"/>
    </source>
</evidence>
<gene>
    <name evidence="2" type="ORF">J2W56_000526</name>
</gene>
<accession>A0ABU1X8D8</accession>
<dbReference type="Proteomes" id="UP001251217">
    <property type="component" value="Unassembled WGS sequence"/>
</dbReference>
<dbReference type="EMBL" id="JAVDWW010000001">
    <property type="protein sequence ID" value="MDR7166808.1"/>
    <property type="molecule type" value="Genomic_DNA"/>
</dbReference>
<feature type="transmembrane region" description="Helical" evidence="1">
    <location>
        <begin position="80"/>
        <end position="105"/>
    </location>
</feature>
<keyword evidence="1" id="KW-0812">Transmembrane</keyword>